<dbReference type="EMBL" id="QBKT01000001">
    <property type="protein sequence ID" value="PTX63974.1"/>
    <property type="molecule type" value="Genomic_DNA"/>
</dbReference>
<dbReference type="PANTHER" id="PTHR10098">
    <property type="entry name" value="RAPSYN-RELATED"/>
    <property type="match status" value="1"/>
</dbReference>
<evidence type="ECO:0000256" key="5">
    <source>
        <dbReference type="SAM" id="SignalP"/>
    </source>
</evidence>
<dbReference type="Gene3D" id="1.10.10.60">
    <property type="entry name" value="Homeodomain-like"/>
    <property type="match status" value="2"/>
</dbReference>
<keyword evidence="4" id="KW-1133">Transmembrane helix</keyword>
<dbReference type="OrthoDB" id="5295174at2"/>
<dbReference type="SUPFAM" id="SSF48452">
    <property type="entry name" value="TPR-like"/>
    <property type="match status" value="1"/>
</dbReference>
<dbReference type="InterPro" id="IPR019734">
    <property type="entry name" value="TPR_rpt"/>
</dbReference>
<name>A0A2T6C6L4_9FLAO</name>
<proteinExistence type="predicted"/>
<keyword evidence="4" id="KW-0812">Transmembrane</keyword>
<comment type="caution">
    <text evidence="7">The sequence shown here is derived from an EMBL/GenBank/DDBJ whole genome shotgun (WGS) entry which is preliminary data.</text>
</comment>
<evidence type="ECO:0000256" key="2">
    <source>
        <dbReference type="ARBA" id="ARBA00023163"/>
    </source>
</evidence>
<keyword evidence="4" id="KW-0472">Membrane</keyword>
<protein>
    <submittedName>
        <fullName evidence="7">Tetratricopeptide repeat protein</fullName>
    </submittedName>
</protein>
<dbReference type="RefSeq" id="WP_108113329.1">
    <property type="nucleotide sequence ID" value="NZ_QBKT01000001.1"/>
</dbReference>
<dbReference type="SMART" id="SM00028">
    <property type="entry name" value="TPR"/>
    <property type="match status" value="5"/>
</dbReference>
<dbReference type="InterPro" id="IPR018060">
    <property type="entry name" value="HTH_AraC"/>
</dbReference>
<evidence type="ECO:0000256" key="1">
    <source>
        <dbReference type="ARBA" id="ARBA00023015"/>
    </source>
</evidence>
<evidence type="ECO:0000313" key="7">
    <source>
        <dbReference type="EMBL" id="PTX63974.1"/>
    </source>
</evidence>
<dbReference type="InterPro" id="IPR009057">
    <property type="entry name" value="Homeodomain-like_sf"/>
</dbReference>
<keyword evidence="3" id="KW-0802">TPR repeat</keyword>
<dbReference type="PROSITE" id="PS50005">
    <property type="entry name" value="TPR"/>
    <property type="match status" value="1"/>
</dbReference>
<dbReference type="PROSITE" id="PS01124">
    <property type="entry name" value="HTH_ARAC_FAMILY_2"/>
    <property type="match status" value="1"/>
</dbReference>
<keyword evidence="1" id="KW-0805">Transcription regulation</keyword>
<dbReference type="Proteomes" id="UP000244090">
    <property type="component" value="Unassembled WGS sequence"/>
</dbReference>
<feature type="repeat" description="TPR" evidence="3">
    <location>
        <begin position="233"/>
        <end position="266"/>
    </location>
</feature>
<accession>A0A2T6C6L4</accession>
<keyword evidence="5" id="KW-0732">Signal</keyword>
<dbReference type="InterPro" id="IPR011990">
    <property type="entry name" value="TPR-like_helical_dom_sf"/>
</dbReference>
<feature type="signal peptide" evidence="5">
    <location>
        <begin position="1"/>
        <end position="23"/>
    </location>
</feature>
<dbReference type="Gene3D" id="1.25.40.10">
    <property type="entry name" value="Tetratricopeptide repeat domain"/>
    <property type="match status" value="2"/>
</dbReference>
<feature type="transmembrane region" description="Helical" evidence="4">
    <location>
        <begin position="386"/>
        <end position="405"/>
    </location>
</feature>
<gene>
    <name evidence="7" type="ORF">C8N46_101584</name>
</gene>
<sequence length="567" mass="65909">MKFLFSRFLACILFLCCFSTLHAQELPKDASLDEMYDFIVQHKYSNPELAKKYAKILAYKSKKAQDNYGLYRAYIQFSKIANIEGNYKLAIQYCDSVIPVTEALKNKRYLVNVYLTKGNAIVYSGNNKEALVNYLHALDITKELGILELEAVVRANIAKIKRRMGFHEEALSIYKNNMLLAKQHDFSNKMILINAYMGVGGTFLRLHQPDSTLVYSEIGLQKSLAINDMEGVSYFYIDIGIAHFIKGNFETAIDYLSKAEKITKRLNNQNRLTEIYYYIGKSYFELKAYDKAISFLRLVETIVNEKNQQKNVTFNPPELLGTYLTLSNAYEQTNQQKLQLEYTTKYLKLKDANEDDDIEVLKELYETAREENNSLTSLTSELKNSLIYVILFSVFAVGLCAFLLYKFLKAKKQNKIIFEKLVAEIETKKITKSTPEFNIEDDKVEAILQRLDKLEDTLFFLNSNCTLQSVAKKLKTNTNYLSKIVNKYKQQKFNEYLNELRIQYVLKRLKEDPKFRNYSIKHIAEEIGYKSTNSFTKYFKASTKLYPSYYIKNLENTKENNTSNSKI</sequence>
<evidence type="ECO:0000313" key="8">
    <source>
        <dbReference type="Proteomes" id="UP000244090"/>
    </source>
</evidence>
<dbReference type="SMART" id="SM00342">
    <property type="entry name" value="HTH_ARAC"/>
    <property type="match status" value="1"/>
</dbReference>
<dbReference type="SUPFAM" id="SSF46689">
    <property type="entry name" value="Homeodomain-like"/>
    <property type="match status" value="1"/>
</dbReference>
<evidence type="ECO:0000259" key="6">
    <source>
        <dbReference type="PROSITE" id="PS01124"/>
    </source>
</evidence>
<reference evidence="7 8" key="1">
    <citation type="submission" date="2018-04" db="EMBL/GenBank/DDBJ databases">
        <title>Genomic Encyclopedia of Archaeal and Bacterial Type Strains, Phase II (KMG-II): from individual species to whole genera.</title>
        <authorList>
            <person name="Goeker M."/>
        </authorList>
    </citation>
    <scope>NUCLEOTIDE SEQUENCE [LARGE SCALE GENOMIC DNA]</scope>
    <source>
        <strain evidence="7 8">DSM 25731</strain>
    </source>
</reference>
<feature type="domain" description="HTH araC/xylS-type" evidence="6">
    <location>
        <begin position="466"/>
        <end position="553"/>
    </location>
</feature>
<organism evidence="7 8">
    <name type="scientific">Kordia periserrulae</name>
    <dbReference type="NCBI Taxonomy" id="701523"/>
    <lineage>
        <taxon>Bacteria</taxon>
        <taxon>Pseudomonadati</taxon>
        <taxon>Bacteroidota</taxon>
        <taxon>Flavobacteriia</taxon>
        <taxon>Flavobacteriales</taxon>
        <taxon>Flavobacteriaceae</taxon>
        <taxon>Kordia</taxon>
    </lineage>
</organism>
<dbReference type="Pfam" id="PF12833">
    <property type="entry name" value="HTH_18"/>
    <property type="match status" value="1"/>
</dbReference>
<evidence type="ECO:0000256" key="4">
    <source>
        <dbReference type="SAM" id="Phobius"/>
    </source>
</evidence>
<keyword evidence="8" id="KW-1185">Reference proteome</keyword>
<keyword evidence="2" id="KW-0804">Transcription</keyword>
<dbReference type="GO" id="GO:0043565">
    <property type="term" value="F:sequence-specific DNA binding"/>
    <property type="evidence" value="ECO:0007669"/>
    <property type="project" value="InterPro"/>
</dbReference>
<dbReference type="GO" id="GO:0003700">
    <property type="term" value="F:DNA-binding transcription factor activity"/>
    <property type="evidence" value="ECO:0007669"/>
    <property type="project" value="InterPro"/>
</dbReference>
<dbReference type="AlphaFoldDB" id="A0A2T6C6L4"/>
<feature type="chain" id="PRO_5015469438" evidence="5">
    <location>
        <begin position="24"/>
        <end position="567"/>
    </location>
</feature>
<evidence type="ECO:0000256" key="3">
    <source>
        <dbReference type="PROSITE-ProRule" id="PRU00339"/>
    </source>
</evidence>